<comment type="caution">
    <text evidence="2">The sequence shown here is derived from an EMBL/GenBank/DDBJ whole genome shotgun (WGS) entry which is preliminary data.</text>
</comment>
<proteinExistence type="predicted"/>
<dbReference type="Proteomes" id="UP000824998">
    <property type="component" value="Unassembled WGS sequence"/>
</dbReference>
<feature type="compositionally biased region" description="Basic and acidic residues" evidence="1">
    <location>
        <begin position="42"/>
        <end position="56"/>
    </location>
</feature>
<dbReference type="AlphaFoldDB" id="A0A9P7YU99"/>
<gene>
    <name evidence="2" type="ORF">BJ875DRAFT_2825</name>
</gene>
<dbReference type="OrthoDB" id="5377009at2759"/>
<protein>
    <submittedName>
        <fullName evidence="2">Uncharacterized protein</fullName>
    </submittedName>
</protein>
<feature type="region of interest" description="Disordered" evidence="1">
    <location>
        <begin position="167"/>
        <end position="209"/>
    </location>
</feature>
<organism evidence="2 3">
    <name type="scientific">Amylocarpus encephaloides</name>
    <dbReference type="NCBI Taxonomy" id="45428"/>
    <lineage>
        <taxon>Eukaryota</taxon>
        <taxon>Fungi</taxon>
        <taxon>Dikarya</taxon>
        <taxon>Ascomycota</taxon>
        <taxon>Pezizomycotina</taxon>
        <taxon>Leotiomycetes</taxon>
        <taxon>Helotiales</taxon>
        <taxon>Helotiales incertae sedis</taxon>
        <taxon>Amylocarpus</taxon>
    </lineage>
</organism>
<evidence type="ECO:0000313" key="3">
    <source>
        <dbReference type="Proteomes" id="UP000824998"/>
    </source>
</evidence>
<evidence type="ECO:0000313" key="2">
    <source>
        <dbReference type="EMBL" id="KAG9239771.1"/>
    </source>
</evidence>
<feature type="compositionally biased region" description="Basic and acidic residues" evidence="1">
    <location>
        <begin position="342"/>
        <end position="357"/>
    </location>
</feature>
<dbReference type="EMBL" id="MU251356">
    <property type="protein sequence ID" value="KAG9239771.1"/>
    <property type="molecule type" value="Genomic_DNA"/>
</dbReference>
<sequence>MQNSKSPRTSVGKLNKALPSPIQVLSTSKSPSLPSRNSSLQKEWKEEYNYDDHPASEETTLSFEPNPSTADHGTCLAQAAEKSHTPDDQSNTRQSRGHRRSVTDILSFRRSRSNSRSSETGSVKKDVVAEFMPTLTGDKDGVIKVADKSKGGLSSWFNGSSAPMSLPFGDKALPPPPSSTSSRNVSPERPLGTLQRRPTVPALELGKPAKPQTSFLGGFFSSPKSPEKNIQPLPACIMDDELLTLDIHSSLMPKGTATDPFSPTAFQNLLQNAEGLLLKLQTAYKNQTLSLHEITAEKSAISEELDEAGTRAQMFRSQLEDMAARVQEQDMAIAELATELSKEKTTRAEEKEARERSISLVKSNARKLRPRSDGGEVEEDLGISNAASPTIGNKKWRGSADLSTEGESDAESGGAESVFSRSRSPTFTMHSVSHVATRDSTPEIHQAAFARMVPNNNPPSGRPKQIVQQKSTFQKIMQGISATTPTEEKDHFGGIGMGEEGCSNCRGKDASVAWDTVGLLRAENRSLKEQVSTMEDGVEGALALCQGYGLH</sequence>
<name>A0A9P7YU99_9HELO</name>
<feature type="region of interest" description="Disordered" evidence="1">
    <location>
        <begin position="1"/>
        <end position="128"/>
    </location>
</feature>
<feature type="compositionally biased region" description="Polar residues" evidence="1">
    <location>
        <begin position="57"/>
        <end position="71"/>
    </location>
</feature>
<feature type="region of interest" description="Disordered" evidence="1">
    <location>
        <begin position="342"/>
        <end position="424"/>
    </location>
</feature>
<feature type="compositionally biased region" description="Low complexity" evidence="1">
    <location>
        <begin position="25"/>
        <end position="40"/>
    </location>
</feature>
<accession>A0A9P7YU99</accession>
<reference evidence="2" key="1">
    <citation type="journal article" date="2021" name="IMA Fungus">
        <title>Genomic characterization of three marine fungi, including Emericellopsis atlantica sp. nov. with signatures of a generalist lifestyle and marine biomass degradation.</title>
        <authorList>
            <person name="Hagestad O.C."/>
            <person name="Hou L."/>
            <person name="Andersen J.H."/>
            <person name="Hansen E.H."/>
            <person name="Altermark B."/>
            <person name="Li C."/>
            <person name="Kuhnert E."/>
            <person name="Cox R.J."/>
            <person name="Crous P.W."/>
            <person name="Spatafora J.W."/>
            <person name="Lail K."/>
            <person name="Amirebrahimi M."/>
            <person name="Lipzen A."/>
            <person name="Pangilinan J."/>
            <person name="Andreopoulos W."/>
            <person name="Hayes R.D."/>
            <person name="Ng V."/>
            <person name="Grigoriev I.V."/>
            <person name="Jackson S.A."/>
            <person name="Sutton T.D.S."/>
            <person name="Dobson A.D.W."/>
            <person name="Rama T."/>
        </authorList>
    </citation>
    <scope>NUCLEOTIDE SEQUENCE</scope>
    <source>
        <strain evidence="2">TRa018bII</strain>
    </source>
</reference>
<keyword evidence="3" id="KW-1185">Reference proteome</keyword>
<evidence type="ECO:0000256" key="1">
    <source>
        <dbReference type="SAM" id="MobiDB-lite"/>
    </source>
</evidence>